<accession>A0A3Q9FYD3</accession>
<protein>
    <recommendedName>
        <fullName evidence="1">DUF6879 domain-containing protein</fullName>
    </recommendedName>
</protein>
<evidence type="ECO:0000313" key="2">
    <source>
        <dbReference type="EMBL" id="AZQ71893.1"/>
    </source>
</evidence>
<dbReference type="Pfam" id="PF21806">
    <property type="entry name" value="DUF6879"/>
    <property type="match status" value="1"/>
</dbReference>
<dbReference type="Proteomes" id="UP000267900">
    <property type="component" value="Chromosome"/>
</dbReference>
<gene>
    <name evidence="2" type="ORF">EKH77_12345</name>
</gene>
<evidence type="ECO:0000313" key="3">
    <source>
        <dbReference type="Proteomes" id="UP000267900"/>
    </source>
</evidence>
<dbReference type="OrthoDB" id="4562627at2"/>
<reference evidence="2 3" key="1">
    <citation type="submission" date="2018-12" db="EMBL/GenBank/DDBJ databases">
        <title>The whole draft genome of Streptomyce luteoverticillatus CGMCC 15060.</title>
        <authorList>
            <person name="Feng Z."/>
            <person name="Chen G."/>
            <person name="Zhang J."/>
            <person name="Zhu H."/>
            <person name="Yu X."/>
            <person name="Zhang W."/>
            <person name="Zhang X."/>
        </authorList>
    </citation>
    <scope>NUCLEOTIDE SEQUENCE [LARGE SCALE GENOMIC DNA]</scope>
    <source>
        <strain evidence="2 3">CGMCC 15060</strain>
    </source>
</reference>
<proteinExistence type="predicted"/>
<dbReference type="AlphaFoldDB" id="A0A3Q9FYD3"/>
<keyword evidence="3" id="KW-1185">Reference proteome</keyword>
<organism evidence="2 3">
    <name type="scientific">Streptomyces luteoverticillatus</name>
    <name type="common">Streptoverticillium luteoverticillatus</name>
    <dbReference type="NCBI Taxonomy" id="66425"/>
    <lineage>
        <taxon>Bacteria</taxon>
        <taxon>Bacillati</taxon>
        <taxon>Actinomycetota</taxon>
        <taxon>Actinomycetes</taxon>
        <taxon>Kitasatosporales</taxon>
        <taxon>Streptomycetaceae</taxon>
        <taxon>Streptomyces</taxon>
    </lineage>
</organism>
<sequence>MPQSEQQPSFGELLASTERTAVHLELRDVYGDNPRFAAWRDGHRTDWDDRASWWHSFHEQIAQAVRRGVAIRRARVVSEPVSEYIRWEHYATRSNVEAGEAVRWLPRRRASDLLLPPNDYWVFDDRLVRVHHFAGDGSHVVDELSSDPELAKQFSSAFESVWERGTPHDEYAV</sequence>
<dbReference type="RefSeq" id="WP_126914443.1">
    <property type="nucleotide sequence ID" value="NZ_CP034587.1"/>
</dbReference>
<name>A0A3Q9FYD3_STRLT</name>
<dbReference type="InterPro" id="IPR049244">
    <property type="entry name" value="DUF6879"/>
</dbReference>
<dbReference type="EMBL" id="CP034587">
    <property type="protein sequence ID" value="AZQ71893.1"/>
    <property type="molecule type" value="Genomic_DNA"/>
</dbReference>
<feature type="domain" description="DUF6879" evidence="1">
    <location>
        <begin position="9"/>
        <end position="172"/>
    </location>
</feature>
<evidence type="ECO:0000259" key="1">
    <source>
        <dbReference type="Pfam" id="PF21806"/>
    </source>
</evidence>